<dbReference type="VEuPathDB" id="VectorBase:GPAI015771"/>
<sequence length="121" mass="13972">MSGVPLIKFIEPQSKSNRINFNKLSRQMGRNYASNKEQMLLFHFTDSLDYYCLLAFIELPDKHHHLLCKLLCNTNSGSQNLGQHSDNDKRPTKKDEKKIKGRHDVCNEPNSILLSNAQNKE</sequence>
<evidence type="ECO:0000313" key="3">
    <source>
        <dbReference type="Proteomes" id="UP000092445"/>
    </source>
</evidence>
<reference evidence="3" key="1">
    <citation type="submission" date="2014-03" db="EMBL/GenBank/DDBJ databases">
        <authorList>
            <person name="Aksoy S."/>
            <person name="Warren W."/>
            <person name="Wilson R.K."/>
        </authorList>
    </citation>
    <scope>NUCLEOTIDE SEQUENCE [LARGE SCALE GENOMIC DNA]</scope>
    <source>
        <strain evidence="3">IAEA</strain>
    </source>
</reference>
<dbReference type="AlphaFoldDB" id="A0A1A9ZIL8"/>
<dbReference type="EnsemblMetazoa" id="GPAI015771-RA">
    <property type="protein sequence ID" value="GPAI015771-PA"/>
    <property type="gene ID" value="GPAI015771"/>
</dbReference>
<proteinExistence type="predicted"/>
<reference evidence="2" key="2">
    <citation type="submission" date="2020-05" db="UniProtKB">
        <authorList>
            <consortium name="EnsemblMetazoa"/>
        </authorList>
    </citation>
    <scope>IDENTIFICATION</scope>
    <source>
        <strain evidence="2">IAEA</strain>
    </source>
</reference>
<dbReference type="Proteomes" id="UP000092445">
    <property type="component" value="Unassembled WGS sequence"/>
</dbReference>
<feature type="compositionally biased region" description="Polar residues" evidence="1">
    <location>
        <begin position="108"/>
        <end position="121"/>
    </location>
</feature>
<feature type="compositionally biased region" description="Basic and acidic residues" evidence="1">
    <location>
        <begin position="85"/>
        <end position="106"/>
    </location>
</feature>
<evidence type="ECO:0000256" key="1">
    <source>
        <dbReference type="SAM" id="MobiDB-lite"/>
    </source>
</evidence>
<protein>
    <submittedName>
        <fullName evidence="2">Uncharacterized protein</fullName>
    </submittedName>
</protein>
<organism evidence="2 3">
    <name type="scientific">Glossina pallidipes</name>
    <name type="common">Tsetse fly</name>
    <dbReference type="NCBI Taxonomy" id="7398"/>
    <lineage>
        <taxon>Eukaryota</taxon>
        <taxon>Metazoa</taxon>
        <taxon>Ecdysozoa</taxon>
        <taxon>Arthropoda</taxon>
        <taxon>Hexapoda</taxon>
        <taxon>Insecta</taxon>
        <taxon>Pterygota</taxon>
        <taxon>Neoptera</taxon>
        <taxon>Endopterygota</taxon>
        <taxon>Diptera</taxon>
        <taxon>Brachycera</taxon>
        <taxon>Muscomorpha</taxon>
        <taxon>Hippoboscoidea</taxon>
        <taxon>Glossinidae</taxon>
        <taxon>Glossina</taxon>
    </lineage>
</organism>
<accession>A0A1A9ZIL8</accession>
<feature type="region of interest" description="Disordered" evidence="1">
    <location>
        <begin position="74"/>
        <end position="121"/>
    </location>
</feature>
<evidence type="ECO:0000313" key="2">
    <source>
        <dbReference type="EnsemblMetazoa" id="GPAI015771-PA"/>
    </source>
</evidence>
<feature type="compositionally biased region" description="Polar residues" evidence="1">
    <location>
        <begin position="74"/>
        <end position="84"/>
    </location>
</feature>
<name>A0A1A9ZIL8_GLOPL</name>
<keyword evidence="3" id="KW-1185">Reference proteome</keyword>